<dbReference type="GO" id="GO:0003700">
    <property type="term" value="F:DNA-binding transcription factor activity"/>
    <property type="evidence" value="ECO:0007669"/>
    <property type="project" value="InterPro"/>
</dbReference>
<dbReference type="HOGENOM" id="CLU_063829_0_1_7"/>
<dbReference type="InterPro" id="IPR050176">
    <property type="entry name" value="LTTR"/>
</dbReference>
<comment type="similarity">
    <text evidence="1">Belongs to the LysR transcriptional regulatory family.</text>
</comment>
<evidence type="ECO:0000256" key="1">
    <source>
        <dbReference type="ARBA" id="ARBA00009437"/>
    </source>
</evidence>
<dbReference type="OrthoDB" id="3252676at2"/>
<evidence type="ECO:0000313" key="7">
    <source>
        <dbReference type="Proteomes" id="UP000008963"/>
    </source>
</evidence>
<evidence type="ECO:0000256" key="2">
    <source>
        <dbReference type="ARBA" id="ARBA00023015"/>
    </source>
</evidence>
<dbReference type="Gene3D" id="1.10.10.10">
    <property type="entry name" value="Winged helix-like DNA-binding domain superfamily/Winged helix DNA-binding domain"/>
    <property type="match status" value="1"/>
</dbReference>
<organism evidence="6 7">
    <name type="scientific">Halobacteriovorax marinus (strain ATCC BAA-682 / DSM 15412 / SJ)</name>
    <name type="common">Bacteriovorax marinus</name>
    <dbReference type="NCBI Taxonomy" id="862908"/>
    <lineage>
        <taxon>Bacteria</taxon>
        <taxon>Pseudomonadati</taxon>
        <taxon>Bdellovibrionota</taxon>
        <taxon>Bacteriovoracia</taxon>
        <taxon>Bacteriovoracales</taxon>
        <taxon>Halobacteriovoraceae</taxon>
        <taxon>Halobacteriovorax</taxon>
    </lineage>
</organism>
<dbReference type="Pfam" id="PF00126">
    <property type="entry name" value="HTH_1"/>
    <property type="match status" value="1"/>
</dbReference>
<dbReference type="Gene3D" id="3.40.190.290">
    <property type="match status" value="1"/>
</dbReference>
<keyword evidence="3" id="KW-0238">DNA-binding</keyword>
<dbReference type="KEGG" id="bmx:BMS_0840"/>
<dbReference type="GO" id="GO:0003677">
    <property type="term" value="F:DNA binding"/>
    <property type="evidence" value="ECO:0007669"/>
    <property type="project" value="UniProtKB-KW"/>
</dbReference>
<keyword evidence="7" id="KW-1185">Reference proteome</keyword>
<gene>
    <name evidence="6" type="ordered locus">BMS_0840</name>
</gene>
<dbReference type="PATRIC" id="fig|862908.3.peg.802"/>
<dbReference type="STRING" id="862908.BMS_0840"/>
<dbReference type="eggNOG" id="COG0583">
    <property type="taxonomic scope" value="Bacteria"/>
</dbReference>
<dbReference type="EMBL" id="FQ312005">
    <property type="protein sequence ID" value="CBW25735.1"/>
    <property type="molecule type" value="Genomic_DNA"/>
</dbReference>
<dbReference type="Pfam" id="PF03466">
    <property type="entry name" value="LysR_substrate"/>
    <property type="match status" value="1"/>
</dbReference>
<feature type="domain" description="HTH lysR-type" evidence="5">
    <location>
        <begin position="2"/>
        <end position="60"/>
    </location>
</feature>
<dbReference type="PANTHER" id="PTHR30579:SF2">
    <property type="entry name" value="HTH-TYPE TRANSCRIPTIONAL REGULATOR ARGP"/>
    <property type="match status" value="1"/>
</dbReference>
<dbReference type="PANTHER" id="PTHR30579">
    <property type="entry name" value="TRANSCRIPTIONAL REGULATOR"/>
    <property type="match status" value="1"/>
</dbReference>
<dbReference type="AlphaFoldDB" id="E1WX34"/>
<proteinExistence type="inferred from homology"/>
<evidence type="ECO:0000256" key="3">
    <source>
        <dbReference type="ARBA" id="ARBA00023125"/>
    </source>
</evidence>
<dbReference type="RefSeq" id="WP_014243520.1">
    <property type="nucleotide sequence ID" value="NC_016620.1"/>
</dbReference>
<dbReference type="SUPFAM" id="SSF53850">
    <property type="entry name" value="Periplasmic binding protein-like II"/>
    <property type="match status" value="1"/>
</dbReference>
<keyword evidence="4" id="KW-0804">Transcription</keyword>
<dbReference type="InterPro" id="IPR036388">
    <property type="entry name" value="WH-like_DNA-bd_sf"/>
</dbReference>
<name>E1WX34_HALMS</name>
<keyword evidence="2" id="KW-0805">Transcription regulation</keyword>
<protein>
    <submittedName>
        <fullName evidence="6">LysR-family transcriptional regulator</fullName>
    </submittedName>
</protein>
<dbReference type="PROSITE" id="PS50931">
    <property type="entry name" value="HTH_LYSR"/>
    <property type="match status" value="1"/>
</dbReference>
<dbReference type="NCBIfam" id="NF002964">
    <property type="entry name" value="PRK03635.1"/>
    <property type="match status" value="1"/>
</dbReference>
<evidence type="ECO:0000256" key="4">
    <source>
        <dbReference type="ARBA" id="ARBA00023163"/>
    </source>
</evidence>
<dbReference type="Proteomes" id="UP000008963">
    <property type="component" value="Chromosome"/>
</dbReference>
<evidence type="ECO:0000313" key="6">
    <source>
        <dbReference type="EMBL" id="CBW25735.1"/>
    </source>
</evidence>
<reference evidence="7" key="1">
    <citation type="journal article" date="2013" name="ISME J.">
        <title>A small predatory core genome in the divergent marine Bacteriovorax marinus SJ and the terrestrial Bdellovibrio bacteriovorus.</title>
        <authorList>
            <person name="Crossman L.C."/>
            <person name="Chen H."/>
            <person name="Cerdeno-Tarraga A.M."/>
            <person name="Brooks K."/>
            <person name="Quail M.A."/>
            <person name="Pineiro S.A."/>
            <person name="Hobley L."/>
            <person name="Sockett R.E."/>
            <person name="Bentley S.D."/>
            <person name="Parkhill J."/>
            <person name="Williams H.N."/>
            <person name="Stine O.C."/>
        </authorList>
    </citation>
    <scope>NUCLEOTIDE SEQUENCE [LARGE SCALE GENOMIC DNA]</scope>
    <source>
        <strain evidence="7">ATCC BAA-682 / DSM 15412 / SJ</strain>
    </source>
</reference>
<accession>E1WX34</accession>
<sequence length="287" mass="32885">MIDYHALRALQAVIEYQSFELASKAIGISQSAVTQRIQNFESYLGKKLLIRKAPYKATGTGKTYLNLLRKVTSLERELEERENIRPILKLAINRDSLDLYFLDVLSDPKVANTVTLQVIADDQENTLSYLKSGQVDMCISSQKKALPNHSSTHLGDMLYTLICSNEFYAKYFSEGVNKKTLSLAPLVVFDKYDKVQHIYLKEHYKLDTFAKINLMPSVPSFKRAILGGFGYGLLPLIDIESELKRKKLIQLNPSKDFSIPLYLHQWEYQQDHIKIFSEKLIKAAKKL</sequence>
<dbReference type="SUPFAM" id="SSF46785">
    <property type="entry name" value="Winged helix' DNA-binding domain"/>
    <property type="match status" value="1"/>
</dbReference>
<dbReference type="InterPro" id="IPR036390">
    <property type="entry name" value="WH_DNA-bd_sf"/>
</dbReference>
<dbReference type="InterPro" id="IPR000847">
    <property type="entry name" value="LysR_HTH_N"/>
</dbReference>
<dbReference type="InterPro" id="IPR005119">
    <property type="entry name" value="LysR_subst-bd"/>
</dbReference>
<evidence type="ECO:0000259" key="5">
    <source>
        <dbReference type="PROSITE" id="PS50931"/>
    </source>
</evidence>